<dbReference type="AlphaFoldDB" id="A0A2U1K9E4"/>
<organism evidence="1 2">
    <name type="scientific">Artemisia annua</name>
    <name type="common">Sweet wormwood</name>
    <dbReference type="NCBI Taxonomy" id="35608"/>
    <lineage>
        <taxon>Eukaryota</taxon>
        <taxon>Viridiplantae</taxon>
        <taxon>Streptophyta</taxon>
        <taxon>Embryophyta</taxon>
        <taxon>Tracheophyta</taxon>
        <taxon>Spermatophyta</taxon>
        <taxon>Magnoliopsida</taxon>
        <taxon>eudicotyledons</taxon>
        <taxon>Gunneridae</taxon>
        <taxon>Pentapetalae</taxon>
        <taxon>asterids</taxon>
        <taxon>campanulids</taxon>
        <taxon>Asterales</taxon>
        <taxon>Asteraceae</taxon>
        <taxon>Asteroideae</taxon>
        <taxon>Anthemideae</taxon>
        <taxon>Artemisiinae</taxon>
        <taxon>Artemisia</taxon>
    </lineage>
</organism>
<proteinExistence type="predicted"/>
<sequence>MRFFVAVIAKYEQSKNYEMVKNVSGLVRLSFDLLGIPEQCERMRTDPLKTSYDERNIGEDIASFKRGACLLKYGHRGKPNFSSFFLSNDKRCGSEGVVQGGGLHPEQRDWTWYQPWQHSDASLISRFLWFSGVENCKTI</sequence>
<keyword evidence="2" id="KW-1185">Reference proteome</keyword>
<protein>
    <submittedName>
        <fullName evidence="1">Uncharacterized protein</fullName>
    </submittedName>
</protein>
<evidence type="ECO:0000313" key="1">
    <source>
        <dbReference type="EMBL" id="PWA18529.1"/>
    </source>
</evidence>
<name>A0A2U1K9E4_ARTAN</name>
<dbReference type="EMBL" id="PKPP01031758">
    <property type="protein sequence ID" value="PWA18529.1"/>
    <property type="molecule type" value="Genomic_DNA"/>
</dbReference>
<accession>A0A2U1K9E4</accession>
<evidence type="ECO:0000313" key="2">
    <source>
        <dbReference type="Proteomes" id="UP000245207"/>
    </source>
</evidence>
<reference evidence="1 2" key="1">
    <citation type="journal article" date="2018" name="Mol. Plant">
        <title>The genome of Artemisia annua provides insight into the evolution of Asteraceae family and artemisinin biosynthesis.</title>
        <authorList>
            <person name="Shen Q."/>
            <person name="Zhang L."/>
            <person name="Liao Z."/>
            <person name="Wang S."/>
            <person name="Yan T."/>
            <person name="Shi P."/>
            <person name="Liu M."/>
            <person name="Fu X."/>
            <person name="Pan Q."/>
            <person name="Wang Y."/>
            <person name="Lv Z."/>
            <person name="Lu X."/>
            <person name="Zhang F."/>
            <person name="Jiang W."/>
            <person name="Ma Y."/>
            <person name="Chen M."/>
            <person name="Hao X."/>
            <person name="Li L."/>
            <person name="Tang Y."/>
            <person name="Lv G."/>
            <person name="Zhou Y."/>
            <person name="Sun X."/>
            <person name="Brodelius P.E."/>
            <person name="Rose J.K.C."/>
            <person name="Tang K."/>
        </authorList>
    </citation>
    <scope>NUCLEOTIDE SEQUENCE [LARGE SCALE GENOMIC DNA]</scope>
    <source>
        <strain evidence="2">cv. Huhao1</strain>
        <tissue evidence="1">Leaf</tissue>
    </source>
</reference>
<gene>
    <name evidence="1" type="ORF">CTI12_AA630080</name>
</gene>
<comment type="caution">
    <text evidence="1">The sequence shown here is derived from an EMBL/GenBank/DDBJ whole genome shotgun (WGS) entry which is preliminary data.</text>
</comment>
<dbReference type="Proteomes" id="UP000245207">
    <property type="component" value="Unassembled WGS sequence"/>
</dbReference>